<dbReference type="CDD" id="cd01120">
    <property type="entry name" value="RecA-like_superfamily"/>
    <property type="match status" value="1"/>
</dbReference>
<keyword evidence="1" id="KW-0067">ATP-binding</keyword>
<dbReference type="InterPro" id="IPR041569">
    <property type="entry name" value="AAA_lid_3"/>
</dbReference>
<dbReference type="VEuPathDB" id="TriTrypDB:TcYC6_0074030"/>
<dbReference type="PANTHER" id="PTHR23078:SF2">
    <property type="entry name" value="VESICLE-FUSING ATPASE"/>
    <property type="match status" value="1"/>
</dbReference>
<protein>
    <recommendedName>
        <fullName evidence="1">Vesicle-fusing ATPase</fullName>
        <ecNumber evidence="1">3.6.4.6</ecNumber>
    </recommendedName>
</protein>
<dbReference type="GO" id="GO:0006891">
    <property type="term" value="P:intra-Golgi vesicle-mediated transport"/>
    <property type="evidence" value="ECO:0007669"/>
    <property type="project" value="TreeGrafter"/>
</dbReference>
<evidence type="ECO:0000313" key="4">
    <source>
        <dbReference type="Proteomes" id="UP000246121"/>
    </source>
</evidence>
<keyword evidence="1" id="KW-0653">Protein transport</keyword>
<keyword evidence="1" id="KW-0813">Transport</keyword>
<proteinExistence type="inferred from homology"/>
<dbReference type="PRINTS" id="PR00830">
    <property type="entry name" value="ENDOLAPTASE"/>
</dbReference>
<keyword evidence="1" id="KW-0479">Metal-binding</keyword>
<feature type="domain" description="AAA+ ATPase" evidence="2">
    <location>
        <begin position="598"/>
        <end position="751"/>
    </location>
</feature>
<dbReference type="FunFam" id="3.40.50.300:FF:000154">
    <property type="entry name" value="Vesicle-fusing ATPase 1"/>
    <property type="match status" value="1"/>
</dbReference>
<keyword evidence="1" id="KW-0963">Cytoplasm</keyword>
<dbReference type="Gene3D" id="1.10.8.60">
    <property type="match status" value="1"/>
</dbReference>
<gene>
    <name evidence="3" type="ORF">C4B63_19g29</name>
</gene>
<comment type="function">
    <text evidence="1">Required for vesicle-mediated transport. Catalyzes the fusion of transport vesicles within the Golgi cisternae. Is also required for transport from the endoplasmic reticulum to the Golgi stack. Seems to function as a fusion protein required for the delivery of cargo proteins to all compartments of the Golgi stack independent of vesicle origin.</text>
</comment>
<dbReference type="InterPro" id="IPR003593">
    <property type="entry name" value="AAA+_ATPase"/>
</dbReference>
<dbReference type="GO" id="GO:0005795">
    <property type="term" value="C:Golgi stack"/>
    <property type="evidence" value="ECO:0007669"/>
    <property type="project" value="TreeGrafter"/>
</dbReference>
<dbReference type="FunFam" id="1.10.8.60:FF:000127">
    <property type="entry name" value="Vesicular-fusion protein SEC18"/>
    <property type="match status" value="1"/>
</dbReference>
<dbReference type="GO" id="GO:0016887">
    <property type="term" value="F:ATP hydrolysis activity"/>
    <property type="evidence" value="ECO:0007669"/>
    <property type="project" value="InterPro"/>
</dbReference>
<dbReference type="Pfam" id="PF00004">
    <property type="entry name" value="AAA"/>
    <property type="match status" value="1"/>
</dbReference>
<dbReference type="GO" id="GO:0035494">
    <property type="term" value="P:SNARE complex disassembly"/>
    <property type="evidence" value="ECO:0007669"/>
    <property type="project" value="InterPro"/>
</dbReference>
<dbReference type="EC" id="3.6.4.6" evidence="1"/>
<dbReference type="Proteomes" id="UP000246121">
    <property type="component" value="Unassembled WGS sequence"/>
</dbReference>
<dbReference type="GO" id="GO:0043001">
    <property type="term" value="P:Golgi to plasma membrane protein transport"/>
    <property type="evidence" value="ECO:0007669"/>
    <property type="project" value="TreeGrafter"/>
</dbReference>
<dbReference type="GO" id="GO:0046872">
    <property type="term" value="F:metal ion binding"/>
    <property type="evidence" value="ECO:0007669"/>
    <property type="project" value="UniProtKB-UniRule"/>
</dbReference>
<comment type="subcellular location">
    <subcellularLocation>
        <location evidence="1">Cytoplasm</location>
    </subcellularLocation>
</comment>
<reference evidence="3 4" key="1">
    <citation type="journal article" date="2018" name="Microb. Genom.">
        <title>Expanding an expanded genome: long-read sequencing of Trypanosoma cruzi.</title>
        <authorList>
            <person name="Berna L."/>
            <person name="Rodriguez M."/>
            <person name="Chiribao M.L."/>
            <person name="Parodi-Talice A."/>
            <person name="Pita S."/>
            <person name="Rijo G."/>
            <person name="Alvarez-Valin F."/>
            <person name="Robello C."/>
        </authorList>
    </citation>
    <scope>NUCLEOTIDE SEQUENCE [LARGE SCALE GENOMIC DNA]</scope>
    <source>
        <strain evidence="3 4">Dm28c</strain>
    </source>
</reference>
<dbReference type="VEuPathDB" id="TriTrypDB:TcG_01717"/>
<keyword evidence="1" id="KW-0931">ER-Golgi transport</keyword>
<comment type="similarity">
    <text evidence="1">Belongs to the AAA ATPase family.</text>
</comment>
<dbReference type="VEuPathDB" id="TriTrypDB:TcCL_ESM04329"/>
<comment type="catalytic activity">
    <reaction evidence="1">
        <text>ATP + H2O = ADP + phosphate + H(+)</text>
        <dbReference type="Rhea" id="RHEA:13065"/>
        <dbReference type="ChEBI" id="CHEBI:15377"/>
        <dbReference type="ChEBI" id="CHEBI:15378"/>
        <dbReference type="ChEBI" id="CHEBI:30616"/>
        <dbReference type="ChEBI" id="CHEBI:43474"/>
        <dbReference type="ChEBI" id="CHEBI:456216"/>
        <dbReference type="EC" id="3.6.4.6"/>
    </reaction>
</comment>
<dbReference type="SUPFAM" id="SSF52540">
    <property type="entry name" value="P-loop containing nucleoside triphosphate hydrolases"/>
    <property type="match status" value="2"/>
</dbReference>
<dbReference type="PANTHER" id="PTHR23078">
    <property type="entry name" value="VESICULAR-FUSION PROTEIN NSF"/>
    <property type="match status" value="1"/>
</dbReference>
<dbReference type="VEuPathDB" id="TriTrypDB:TcBrA4_0057420"/>
<evidence type="ECO:0000256" key="1">
    <source>
        <dbReference type="RuleBase" id="RU367045"/>
    </source>
</evidence>
<dbReference type="EMBL" id="PRFA01000019">
    <property type="protein sequence ID" value="PWU96198.1"/>
    <property type="molecule type" value="Genomic_DNA"/>
</dbReference>
<evidence type="ECO:0000313" key="3">
    <source>
        <dbReference type="EMBL" id="PWU96198.1"/>
    </source>
</evidence>
<dbReference type="VEuPathDB" id="TriTrypDB:BCY84_14766"/>
<dbReference type="VEuPathDB" id="TriTrypDB:C3747_9g82"/>
<dbReference type="VEuPathDB" id="TriTrypDB:TCDM_08026"/>
<dbReference type="InterPro" id="IPR039812">
    <property type="entry name" value="Vesicle-fus_ATPase"/>
</dbReference>
<sequence>MPHRVTSCLLFWLCIYFLAILPFFTSVSVRAAKPPVALPFPDWRGGNQTSGALELLAISGCERPSRPGRSRETYRCFADGGSKSPVTLTIRGRGFPQGTPLRVLLKEHAPIPLRCKEGENECDLIMMECVNVRSSKIFPQQILTCALPNPLEVLHHKPKWMKRLTQDAMWMDLELRLKKAGMKSGLNVRGKEDVTIGVLSRSVQLCLAQENADFGVKENTFQEMSEDPLELLFQNKDESVDVHSQWLSLGIGGLGNQLHTLYRRVLLTRLPSLRGVVKTIKLPHVRGVILHGPPGNGKTLIARTIANLLDDRAKVTIVNSADILSKYVGDSEKNLRALFLSAADVDDNGMGERRDGTKNVLEGQLHTIIIDEIEALFRRRGESGDEGSAKAVYDGLTNQLLTLMDGLEGAANILVIGLTNQLHVLDRALLRPGRFEVVIEIPLPDREGRRDMLFIHTRELRENHQLAPDVKLDLLVSRTEGFSGADIAGLVRAASSHALIRYRDSLGTALEETSHDGDSDEKSKVAEFQVSNEDFDLALRDILKSKWQTTPGEMLGDESNDPYNGAGVPLVDYDGSFSRNKEATRRLLRSIRQSRLVDAAIVIIYGPPGSGKTVLARELLKLSEFDSKTYITGGVLHNRPHGSPLDEILTALRSALHSNGDIGIVIENVENYLRNNGPMDGVTLKVALQEFRTATHSHVPSRMHGAEKGTSSSFKRLLILTTSEKEVMYELADGSEYDLLLSLRLIQRKDLMPLLHHYAVISPEVVTAEEVIRAYPPSLSYRQFLRITDLALWRAHEDYLSANAGEIKKEETFYSRIDARFLQARRGLGGNGNAISLNSKEHLGNFSEAVRNVVSAMGFVDNFHELVSVDDTVEGDEISW</sequence>
<dbReference type="VEuPathDB" id="TriTrypDB:TCSYLVIO_005487"/>
<dbReference type="InterPro" id="IPR003959">
    <property type="entry name" value="ATPase_AAA_core"/>
</dbReference>
<organism evidence="3 4">
    <name type="scientific">Trypanosoma cruzi</name>
    <dbReference type="NCBI Taxonomy" id="5693"/>
    <lineage>
        <taxon>Eukaryota</taxon>
        <taxon>Discoba</taxon>
        <taxon>Euglenozoa</taxon>
        <taxon>Kinetoplastea</taxon>
        <taxon>Metakinetoplastina</taxon>
        <taxon>Trypanosomatida</taxon>
        <taxon>Trypanosomatidae</taxon>
        <taxon>Trypanosoma</taxon>
        <taxon>Schizotrypanum</taxon>
    </lineage>
</organism>
<keyword evidence="1" id="KW-0547">Nucleotide-binding</keyword>
<dbReference type="VEuPathDB" id="TriTrypDB:C4B63_19g29"/>
<dbReference type="Gene3D" id="3.40.50.300">
    <property type="entry name" value="P-loop containing nucleotide triphosphate hydrolases"/>
    <property type="match status" value="2"/>
</dbReference>
<dbReference type="VEuPathDB" id="TriTrypDB:TcCLB.506629.60"/>
<keyword evidence="1" id="KW-0378">Hydrolase</keyword>
<dbReference type="VEuPathDB" id="TriTrypDB:ECC02_007537"/>
<evidence type="ECO:0000259" key="2">
    <source>
        <dbReference type="SMART" id="SM00382"/>
    </source>
</evidence>
<keyword evidence="1" id="KW-0460">Magnesium</keyword>
<dbReference type="Pfam" id="PF17862">
    <property type="entry name" value="AAA_lid_3"/>
    <property type="match status" value="1"/>
</dbReference>
<dbReference type="VEuPathDB" id="TriTrypDB:TcCLB.509831.20"/>
<name>A0A2V2VLW1_TRYCR</name>
<comment type="cofactor">
    <cofactor evidence="1">
        <name>Mg(2+)</name>
        <dbReference type="ChEBI" id="CHEBI:18420"/>
    </cofactor>
    <text evidence="1">Binds 1 Mg(2+) ion per subunit.</text>
</comment>
<dbReference type="GO" id="GO:0005524">
    <property type="term" value="F:ATP binding"/>
    <property type="evidence" value="ECO:0007669"/>
    <property type="project" value="UniProtKB-UniRule"/>
</dbReference>
<feature type="domain" description="AAA+ ATPase" evidence="2">
    <location>
        <begin position="284"/>
        <end position="445"/>
    </location>
</feature>
<dbReference type="VEuPathDB" id="TriTrypDB:Tc_MARK_4151"/>
<dbReference type="AlphaFoldDB" id="A0A2V2VLW1"/>
<accession>A0A2V2VLW1</accession>
<dbReference type="SMART" id="SM00382">
    <property type="entry name" value="AAA"/>
    <property type="match status" value="2"/>
</dbReference>
<dbReference type="InterPro" id="IPR027417">
    <property type="entry name" value="P-loop_NTPase"/>
</dbReference>
<dbReference type="VEuPathDB" id="TriTrypDB:TcCL_ESM10070"/>
<comment type="caution">
    <text evidence="3">The sequence shown here is derived from an EMBL/GenBank/DDBJ whole genome shotgun (WGS) entry which is preliminary data.</text>
</comment>